<evidence type="ECO:0000256" key="1">
    <source>
        <dbReference type="ARBA" id="ARBA00008020"/>
    </source>
</evidence>
<organism evidence="7 8">
    <name type="scientific">Marine Group III euryarchaeote CG-Epi1</name>
    <dbReference type="NCBI Taxonomy" id="1888995"/>
    <lineage>
        <taxon>Archaea</taxon>
        <taxon>Methanobacteriati</taxon>
        <taxon>Thermoplasmatota</taxon>
        <taxon>Thermoplasmata</taxon>
        <taxon>Candidatus Thermoprofundales</taxon>
    </lineage>
</organism>
<protein>
    <submittedName>
        <fullName evidence="7">Thermosome subunit</fullName>
    </submittedName>
</protein>
<proteinExistence type="inferred from homology"/>
<evidence type="ECO:0000256" key="2">
    <source>
        <dbReference type="ARBA" id="ARBA00022741"/>
    </source>
</evidence>
<dbReference type="PROSITE" id="PS00750">
    <property type="entry name" value="TCP1_1"/>
    <property type="match status" value="1"/>
</dbReference>
<dbReference type="AlphaFoldDB" id="A0A1J5TXD3"/>
<feature type="compositionally biased region" description="Gly residues" evidence="6">
    <location>
        <begin position="538"/>
        <end position="548"/>
    </location>
</feature>
<dbReference type="GO" id="GO:0051082">
    <property type="term" value="F:unfolded protein binding"/>
    <property type="evidence" value="ECO:0007669"/>
    <property type="project" value="InterPro"/>
</dbReference>
<dbReference type="Gene3D" id="3.30.260.10">
    <property type="entry name" value="TCP-1-like chaperonin intermediate domain"/>
    <property type="match status" value="1"/>
</dbReference>
<name>A0A1J5TXD3_9ARCH</name>
<dbReference type="PRINTS" id="PR00304">
    <property type="entry name" value="TCOMPLEXTCP1"/>
</dbReference>
<dbReference type="PANTHER" id="PTHR11353">
    <property type="entry name" value="CHAPERONIN"/>
    <property type="match status" value="1"/>
</dbReference>
<dbReference type="Gene3D" id="1.10.560.10">
    <property type="entry name" value="GroEL-like equatorial domain"/>
    <property type="match status" value="1"/>
</dbReference>
<dbReference type="InterPro" id="IPR054827">
    <property type="entry name" value="thermosome_alpha"/>
</dbReference>
<dbReference type="NCBIfam" id="TIGR02339">
    <property type="entry name" value="thermosome_arch"/>
    <property type="match status" value="1"/>
</dbReference>
<dbReference type="InterPro" id="IPR002194">
    <property type="entry name" value="Chaperonin_TCP-1_CS"/>
</dbReference>
<comment type="similarity">
    <text evidence="1 5">Belongs to the TCP-1 chaperonin family.</text>
</comment>
<comment type="caution">
    <text evidence="7">The sequence shown here is derived from an EMBL/GenBank/DDBJ whole genome shotgun (WGS) entry which is preliminary data.</text>
</comment>
<dbReference type="GO" id="GO:0140662">
    <property type="term" value="F:ATP-dependent protein folding chaperone"/>
    <property type="evidence" value="ECO:0007669"/>
    <property type="project" value="InterPro"/>
</dbReference>
<evidence type="ECO:0000313" key="7">
    <source>
        <dbReference type="EMBL" id="OIR18468.1"/>
    </source>
</evidence>
<accession>A0A1J5TXD3</accession>
<dbReference type="CDD" id="cd03343">
    <property type="entry name" value="cpn60"/>
    <property type="match status" value="1"/>
</dbReference>
<keyword evidence="4 5" id="KW-0143">Chaperone</keyword>
<dbReference type="STRING" id="1888995.BD935_01540"/>
<evidence type="ECO:0000313" key="8">
    <source>
        <dbReference type="Proteomes" id="UP000183080"/>
    </source>
</evidence>
<dbReference type="InterPro" id="IPR017998">
    <property type="entry name" value="Chaperone_TCP-1"/>
</dbReference>
<gene>
    <name evidence="7" type="ORF">BD935_01540</name>
</gene>
<dbReference type="InterPro" id="IPR002423">
    <property type="entry name" value="Cpn60/GroEL/TCP-1"/>
</dbReference>
<dbReference type="NCBIfam" id="NF041083">
    <property type="entry name" value="thermosome_beta"/>
    <property type="match status" value="1"/>
</dbReference>
<dbReference type="Proteomes" id="UP000183080">
    <property type="component" value="Unassembled WGS sequence"/>
</dbReference>
<evidence type="ECO:0000256" key="3">
    <source>
        <dbReference type="ARBA" id="ARBA00022840"/>
    </source>
</evidence>
<dbReference type="InterPro" id="IPR027413">
    <property type="entry name" value="GROEL-like_equatorial_sf"/>
</dbReference>
<evidence type="ECO:0000256" key="6">
    <source>
        <dbReference type="SAM" id="MobiDB-lite"/>
    </source>
</evidence>
<dbReference type="SUPFAM" id="SSF48592">
    <property type="entry name" value="GroEL equatorial domain-like"/>
    <property type="match status" value="1"/>
</dbReference>
<reference evidence="7 8" key="1">
    <citation type="submission" date="2016-08" db="EMBL/GenBank/DDBJ databases">
        <title>New Insights into Marine Group III Euryarchaeota, from dark to light.</title>
        <authorList>
            <person name="Haro-Moreno J.M."/>
            <person name="Rodriguez-Valera F."/>
            <person name="Lopez-Garcia P."/>
            <person name="Moreira D."/>
            <person name="Martin-Cuadrado A.B."/>
        </authorList>
    </citation>
    <scope>NUCLEOTIDE SEQUENCE [LARGE SCALE GENOMIC DNA]</scope>
    <source>
        <strain evidence="7">CG-Epi1</strain>
    </source>
</reference>
<dbReference type="GO" id="GO:0005524">
    <property type="term" value="F:ATP binding"/>
    <property type="evidence" value="ECO:0007669"/>
    <property type="project" value="UniProtKB-KW"/>
</dbReference>
<dbReference type="InterPro" id="IPR027409">
    <property type="entry name" value="GroEL-like_apical_dom_sf"/>
</dbReference>
<dbReference type="SUPFAM" id="SSF54849">
    <property type="entry name" value="GroEL-intermediate domain like"/>
    <property type="match status" value="1"/>
</dbReference>
<evidence type="ECO:0000256" key="5">
    <source>
        <dbReference type="RuleBase" id="RU004187"/>
    </source>
</evidence>
<feature type="region of interest" description="Disordered" evidence="6">
    <location>
        <begin position="525"/>
        <end position="548"/>
    </location>
</feature>
<dbReference type="NCBIfam" id="NF041082">
    <property type="entry name" value="thermosome_alpha"/>
    <property type="match status" value="1"/>
</dbReference>
<dbReference type="EMBL" id="MIZA01000020">
    <property type="protein sequence ID" value="OIR18468.1"/>
    <property type="molecule type" value="Genomic_DNA"/>
</dbReference>
<dbReference type="InterPro" id="IPR053374">
    <property type="entry name" value="TCP-1_chaperonin"/>
</dbReference>
<evidence type="ECO:0000256" key="4">
    <source>
        <dbReference type="ARBA" id="ARBA00023186"/>
    </source>
</evidence>
<dbReference type="Pfam" id="PF00118">
    <property type="entry name" value="Cpn60_TCP1"/>
    <property type="match status" value="1"/>
</dbReference>
<sequence>MLPGNSPVVILKEGTQRDSGKKATQNNIAAAKAIAEAVRSTLGPKGMDKMLVDSMGDVIITNDGVTILKEVEVQHPAAKMIVEIAKTQDSECGDGTTTAVILAGELLKNAEELMDKGVHPTAISNGYRRASNESLELLDKISRKVSRSDVKTLKSIAITSMTGKSSEANADFLADLTVNSIKAVAENKDKNRVEVDRSNIKIQKKQGGSIADTEQVSGIIMDKEPVHTDMPRNVKKAKVALIDAPLEIKKTEIESKIQINDPSQIQAFLDQEESTIKKMVDTISKSGANVLICQKGIDDLAQHFLAKNNIMAIRRAKKSDIDALSKATGGRVISNIDSMSKKDLGFAGLVEVRKIGDDDMTFVTDCKNPKAVSILVRAGSEHVADEIERNLDDAIGVVSLVFKDGKIVTGGGAAEIELALKLRKFAPRVGGREQMAIEAFANAIEVVPSTLAENAGLDVIDTLMGLRKSHTKKGRNQHAGLDAFSGKVVNMQSRNVVEPLRVKTQAVSSATDVATMILRIDDVIASKQPEGPEPDGSDGMGGMGPGMM</sequence>
<dbReference type="GO" id="GO:0016887">
    <property type="term" value="F:ATP hydrolysis activity"/>
    <property type="evidence" value="ECO:0007669"/>
    <property type="project" value="InterPro"/>
</dbReference>
<dbReference type="PROSITE" id="PS00751">
    <property type="entry name" value="TCP1_2"/>
    <property type="match status" value="1"/>
</dbReference>
<feature type="region of interest" description="Disordered" evidence="6">
    <location>
        <begin position="1"/>
        <end position="24"/>
    </location>
</feature>
<keyword evidence="3 5" id="KW-0067">ATP-binding</keyword>
<dbReference type="InterPro" id="IPR012714">
    <property type="entry name" value="Thermosome_arc"/>
</dbReference>
<dbReference type="InterPro" id="IPR027410">
    <property type="entry name" value="TCP-1-like_intermed_sf"/>
</dbReference>
<dbReference type="Gene3D" id="3.50.7.10">
    <property type="entry name" value="GroEL"/>
    <property type="match status" value="1"/>
</dbReference>
<keyword evidence="2 5" id="KW-0547">Nucleotide-binding</keyword>
<dbReference type="SUPFAM" id="SSF52029">
    <property type="entry name" value="GroEL apical domain-like"/>
    <property type="match status" value="1"/>
</dbReference>